<evidence type="ECO:0000313" key="2">
    <source>
        <dbReference type="Proteomes" id="UP000322499"/>
    </source>
</evidence>
<dbReference type="AlphaFoldDB" id="A0A5S5D0S4"/>
<dbReference type="RefSeq" id="WP_166531719.1">
    <property type="nucleotide sequence ID" value="NZ_VNHW01000002.1"/>
</dbReference>
<keyword evidence="2" id="KW-1185">Reference proteome</keyword>
<sequence>MAGGEPAAQWRTREELAAATADFARRTPGYAVPAAFAVARLDGADLAFGRLNGPGHAALLSAAVLGHVCGYRGRTATFRLTAAELQRAVDLLAPAEAAAHLAHPNLESWRELLRSAGPDSGFLAFFVADLRDAPVGPHDAVFRSRLPAQL</sequence>
<protein>
    <submittedName>
        <fullName evidence="1">Uncharacterized protein</fullName>
    </submittedName>
</protein>
<reference evidence="1 2" key="1">
    <citation type="submission" date="2019-07" db="EMBL/GenBank/DDBJ databases">
        <title>Genomic Encyclopedia of Archaeal and Bacterial Type Strains, Phase II (KMG-II): from individual species to whole genera.</title>
        <authorList>
            <person name="Goeker M."/>
        </authorList>
    </citation>
    <scope>NUCLEOTIDE SEQUENCE [LARGE SCALE GENOMIC DNA]</scope>
    <source>
        <strain evidence="1 2">DSM 46842</strain>
    </source>
</reference>
<gene>
    <name evidence="1" type="ORF">BD833_10294</name>
</gene>
<organism evidence="1 2">
    <name type="scientific">Blastococcus xanthinilyticus</name>
    <dbReference type="NCBI Taxonomy" id="1564164"/>
    <lineage>
        <taxon>Bacteria</taxon>
        <taxon>Bacillati</taxon>
        <taxon>Actinomycetota</taxon>
        <taxon>Actinomycetes</taxon>
        <taxon>Geodermatophilales</taxon>
        <taxon>Geodermatophilaceae</taxon>
        <taxon>Blastococcus</taxon>
    </lineage>
</organism>
<evidence type="ECO:0000313" key="1">
    <source>
        <dbReference type="EMBL" id="TYP89621.1"/>
    </source>
</evidence>
<accession>A0A5S5D0S4</accession>
<dbReference type="EMBL" id="VNHW01000002">
    <property type="protein sequence ID" value="TYP89621.1"/>
    <property type="molecule type" value="Genomic_DNA"/>
</dbReference>
<comment type="caution">
    <text evidence="1">The sequence shown here is derived from an EMBL/GenBank/DDBJ whole genome shotgun (WGS) entry which is preliminary data.</text>
</comment>
<dbReference type="Proteomes" id="UP000322499">
    <property type="component" value="Unassembled WGS sequence"/>
</dbReference>
<proteinExistence type="predicted"/>
<name>A0A5S5D0S4_9ACTN</name>